<keyword evidence="1" id="KW-0812">Transmembrane</keyword>
<evidence type="ECO:0000313" key="2">
    <source>
        <dbReference type="EMBL" id="RIB00029.1"/>
    </source>
</evidence>
<evidence type="ECO:0000313" key="3">
    <source>
        <dbReference type="Proteomes" id="UP000266673"/>
    </source>
</evidence>
<keyword evidence="3" id="KW-1185">Reference proteome</keyword>
<comment type="caution">
    <text evidence="2">The sequence shown here is derived from an EMBL/GenBank/DDBJ whole genome shotgun (WGS) entry which is preliminary data.</text>
</comment>
<protein>
    <submittedName>
        <fullName evidence="2">Uncharacterized protein</fullName>
    </submittedName>
</protein>
<dbReference type="EMBL" id="QKWP01005608">
    <property type="protein sequence ID" value="RIB00029.1"/>
    <property type="molecule type" value="Genomic_DNA"/>
</dbReference>
<evidence type="ECO:0000256" key="1">
    <source>
        <dbReference type="SAM" id="Phobius"/>
    </source>
</evidence>
<reference evidence="2 3" key="1">
    <citation type="submission" date="2018-06" db="EMBL/GenBank/DDBJ databases">
        <title>Comparative genomics reveals the genomic features of Rhizophagus irregularis, R. cerebriforme, R. diaphanum and Gigaspora rosea, and their symbiotic lifestyle signature.</title>
        <authorList>
            <person name="Morin E."/>
            <person name="San Clemente H."/>
            <person name="Chen E.C.H."/>
            <person name="De La Providencia I."/>
            <person name="Hainaut M."/>
            <person name="Kuo A."/>
            <person name="Kohler A."/>
            <person name="Murat C."/>
            <person name="Tang N."/>
            <person name="Roy S."/>
            <person name="Loubradou J."/>
            <person name="Henrissat B."/>
            <person name="Grigoriev I.V."/>
            <person name="Corradi N."/>
            <person name="Roux C."/>
            <person name="Martin F.M."/>
        </authorList>
    </citation>
    <scope>NUCLEOTIDE SEQUENCE [LARGE SCALE GENOMIC DNA]</scope>
    <source>
        <strain evidence="2 3">DAOM 194757</strain>
    </source>
</reference>
<proteinExistence type="predicted"/>
<organism evidence="2 3">
    <name type="scientific">Gigaspora rosea</name>
    <dbReference type="NCBI Taxonomy" id="44941"/>
    <lineage>
        <taxon>Eukaryota</taxon>
        <taxon>Fungi</taxon>
        <taxon>Fungi incertae sedis</taxon>
        <taxon>Mucoromycota</taxon>
        <taxon>Glomeromycotina</taxon>
        <taxon>Glomeromycetes</taxon>
        <taxon>Diversisporales</taxon>
        <taxon>Gigasporaceae</taxon>
        <taxon>Gigaspora</taxon>
    </lineage>
</organism>
<feature type="transmembrane region" description="Helical" evidence="1">
    <location>
        <begin position="14"/>
        <end position="32"/>
    </location>
</feature>
<sequence>MGYINNDLPVLANFLYFICRIVGIAGFEVILYRRVIGAFDNKLEPKRGILTSLVVLRSKKGQVLADALCKIEE</sequence>
<gene>
    <name evidence="2" type="ORF">C2G38_2235963</name>
</gene>
<dbReference type="AlphaFoldDB" id="A0A397TPX6"/>
<keyword evidence="1" id="KW-0472">Membrane</keyword>
<accession>A0A397TPX6</accession>
<dbReference type="Proteomes" id="UP000266673">
    <property type="component" value="Unassembled WGS sequence"/>
</dbReference>
<keyword evidence="1" id="KW-1133">Transmembrane helix</keyword>
<name>A0A397TPX6_9GLOM</name>